<dbReference type="InterPro" id="IPR003390">
    <property type="entry name" value="DNA_integrity_scan_DisA_N"/>
</dbReference>
<comment type="caution">
    <text evidence="10">Lacks conserved residue(s) required for the propagation of feature annotation.</text>
</comment>
<keyword evidence="2 10" id="KW-1003">Cell membrane</keyword>
<name>A0ABZ0QRF7_9FIRM</name>
<comment type="catalytic activity">
    <reaction evidence="1 10">
        <text>2 ATP = 3',3'-c-di-AMP + 2 diphosphate</text>
        <dbReference type="Rhea" id="RHEA:35655"/>
        <dbReference type="ChEBI" id="CHEBI:30616"/>
        <dbReference type="ChEBI" id="CHEBI:33019"/>
        <dbReference type="ChEBI" id="CHEBI:71500"/>
        <dbReference type="EC" id="2.7.7.85"/>
    </reaction>
</comment>
<evidence type="ECO:0000256" key="8">
    <source>
        <dbReference type="ARBA" id="ARBA00022989"/>
    </source>
</evidence>
<dbReference type="InterPro" id="IPR014046">
    <property type="entry name" value="C-di-AMP_synthase"/>
</dbReference>
<evidence type="ECO:0000256" key="4">
    <source>
        <dbReference type="ARBA" id="ARBA00022692"/>
    </source>
</evidence>
<dbReference type="SUPFAM" id="SSF143597">
    <property type="entry name" value="YojJ-like"/>
    <property type="match status" value="1"/>
</dbReference>
<evidence type="ECO:0000256" key="1">
    <source>
        <dbReference type="ARBA" id="ARBA00000877"/>
    </source>
</evidence>
<evidence type="ECO:0000313" key="12">
    <source>
        <dbReference type="EMBL" id="WPD19284.1"/>
    </source>
</evidence>
<evidence type="ECO:0000256" key="5">
    <source>
        <dbReference type="ARBA" id="ARBA00022695"/>
    </source>
</evidence>
<dbReference type="RefSeq" id="WP_135224768.1">
    <property type="nucleotide sequence ID" value="NZ_CP132508.1"/>
</dbReference>
<evidence type="ECO:0000256" key="7">
    <source>
        <dbReference type="ARBA" id="ARBA00022840"/>
    </source>
</evidence>
<dbReference type="Proteomes" id="UP001304683">
    <property type="component" value="Chromosome"/>
</dbReference>
<dbReference type="EC" id="2.7.7.85" evidence="10"/>
<keyword evidence="7 10" id="KW-0067">ATP-binding</keyword>
<evidence type="ECO:0000256" key="3">
    <source>
        <dbReference type="ARBA" id="ARBA00022679"/>
    </source>
</evidence>
<accession>A0ABZ0QRF7</accession>
<keyword evidence="5 10" id="KW-0548">Nucleotidyltransferase</keyword>
<dbReference type="PIRSF" id="PIRSF004793">
    <property type="entry name" value="UCP004793"/>
    <property type="match status" value="1"/>
</dbReference>
<evidence type="ECO:0000313" key="13">
    <source>
        <dbReference type="Proteomes" id="UP001304683"/>
    </source>
</evidence>
<dbReference type="InterPro" id="IPR034701">
    <property type="entry name" value="CdaA"/>
</dbReference>
<keyword evidence="4 10" id="KW-0812">Transmembrane</keyword>
<protein>
    <recommendedName>
        <fullName evidence="10">Diadenylate cyclase</fullName>
        <shortName evidence="10">DAC</shortName>
        <ecNumber evidence="10">2.7.7.85</ecNumber>
    </recommendedName>
    <alternativeName>
        <fullName evidence="10">Cyclic-di-AMP synthase</fullName>
        <shortName evidence="10">c-di-AMP synthase</shortName>
    </alternativeName>
</protein>
<sequence>MPLPAFLFTMTWVDWLISLVDIALVAYLFYRFFLLIRGTRAVPILSGILVLVVFTSVSGWLRLDTIHWLLRQAQLALIVALPIVFQPELRRALEQLGRGRFFARPLFALPQQDVARMIEEVVRAVEQLSRNKVGAIIVIERETGLNEIIETGIIIDGIVSAPFLVNVFIPNTPLHDGAVIIRGNRVMAAGAFLPLTEEAGPGPELGSRHRAALGISEHSDAVAVVVSEETGRVSLAHGGKLIRNLDDATLKELLTSLLAADEAPALLPWMRGSS</sequence>
<evidence type="ECO:0000256" key="10">
    <source>
        <dbReference type="HAMAP-Rule" id="MF_01499"/>
    </source>
</evidence>
<evidence type="ECO:0000256" key="6">
    <source>
        <dbReference type="ARBA" id="ARBA00022741"/>
    </source>
</evidence>
<dbReference type="PROSITE" id="PS51794">
    <property type="entry name" value="DAC"/>
    <property type="match status" value="1"/>
</dbReference>
<feature type="domain" description="DAC" evidence="11">
    <location>
        <begin position="86"/>
        <end position="247"/>
    </location>
</feature>
<dbReference type="InterPro" id="IPR036888">
    <property type="entry name" value="DNA_integrity_DisA_N_sf"/>
</dbReference>
<dbReference type="PANTHER" id="PTHR34185">
    <property type="entry name" value="DIADENYLATE CYCLASE"/>
    <property type="match status" value="1"/>
</dbReference>
<comment type="subunit">
    <text evidence="10">Probably a homodimer.</text>
</comment>
<dbReference type="Gene3D" id="3.40.1700.10">
    <property type="entry name" value="DNA integrity scanning protein, DisA, N-terminal domain"/>
    <property type="match status" value="1"/>
</dbReference>
<dbReference type="NCBIfam" id="TIGR00159">
    <property type="entry name" value="diadenylate cyclase CdaA"/>
    <property type="match status" value="1"/>
</dbReference>
<feature type="transmembrane region" description="Helical" evidence="10">
    <location>
        <begin position="12"/>
        <end position="30"/>
    </location>
</feature>
<dbReference type="Pfam" id="PF02457">
    <property type="entry name" value="DAC"/>
    <property type="match status" value="1"/>
</dbReference>
<evidence type="ECO:0000259" key="11">
    <source>
        <dbReference type="PROSITE" id="PS51794"/>
    </source>
</evidence>
<keyword evidence="3 10" id="KW-0808">Transferase</keyword>
<evidence type="ECO:0000256" key="9">
    <source>
        <dbReference type="ARBA" id="ARBA00023136"/>
    </source>
</evidence>
<keyword evidence="6 10" id="KW-0547">Nucleotide-binding</keyword>
<dbReference type="EMBL" id="CP132508">
    <property type="protein sequence ID" value="WPD19284.1"/>
    <property type="molecule type" value="Genomic_DNA"/>
</dbReference>
<comment type="similarity">
    <text evidence="10">Belongs to the adenylate cyclase family. DacA/CdaA subfamily.</text>
</comment>
<gene>
    <name evidence="12" type="primary">cdaA</name>
    <name evidence="10" type="synonym">dacA</name>
    <name evidence="12" type="ORF">Q5761_01020</name>
</gene>
<reference evidence="12 13" key="1">
    <citation type="submission" date="2023-08" db="EMBL/GenBank/DDBJ databases">
        <title>Genome sequence of Thermaerobacter compostii strain Ins1, a spore-forming filamentous bacterium isolated from a deep geothermal reservoir.</title>
        <authorList>
            <person name="Bregnard D."/>
            <person name="Gonzalez D."/>
            <person name="Junier P."/>
        </authorList>
    </citation>
    <scope>NUCLEOTIDE SEQUENCE [LARGE SCALE GENOMIC DNA]</scope>
    <source>
        <strain evidence="12 13">Ins1</strain>
    </source>
</reference>
<evidence type="ECO:0000256" key="2">
    <source>
        <dbReference type="ARBA" id="ARBA00022475"/>
    </source>
</evidence>
<keyword evidence="13" id="KW-1185">Reference proteome</keyword>
<dbReference type="HAMAP" id="MF_01499">
    <property type="entry name" value="DacA"/>
    <property type="match status" value="1"/>
</dbReference>
<comment type="function">
    <text evidence="10">Catalyzes the condensation of 2 ATP molecules into cyclic di-AMP (c-di-AMP), a second messenger used to regulate differing processes in different bacteria.</text>
</comment>
<organism evidence="12 13">
    <name type="scientific">Thermaerobacter composti</name>
    <dbReference type="NCBI Taxonomy" id="554949"/>
    <lineage>
        <taxon>Bacteria</taxon>
        <taxon>Bacillati</taxon>
        <taxon>Bacillota</taxon>
        <taxon>Clostridia</taxon>
        <taxon>Eubacteriales</taxon>
        <taxon>Clostridiales Family XVII. Incertae Sedis</taxon>
        <taxon>Thermaerobacter</taxon>
    </lineage>
</organism>
<proteinExistence type="inferred from homology"/>
<feature type="transmembrane region" description="Helical" evidence="10">
    <location>
        <begin position="42"/>
        <end position="60"/>
    </location>
</feature>
<dbReference type="InterPro" id="IPR045585">
    <property type="entry name" value="CdaA_N"/>
</dbReference>
<keyword evidence="9 10" id="KW-0472">Membrane</keyword>
<dbReference type="PANTHER" id="PTHR34185:SF1">
    <property type="entry name" value="DIADENYLATE CYCLASE"/>
    <property type="match status" value="1"/>
</dbReference>
<dbReference type="InterPro" id="IPR050338">
    <property type="entry name" value="DisA"/>
</dbReference>
<keyword evidence="8 10" id="KW-1133">Transmembrane helix</keyword>
<dbReference type="Pfam" id="PF19293">
    <property type="entry name" value="CdaA_N"/>
    <property type="match status" value="1"/>
</dbReference>
<dbReference type="GO" id="GO:0106408">
    <property type="term" value="F:diadenylate cyclase activity"/>
    <property type="evidence" value="ECO:0007669"/>
    <property type="project" value="UniProtKB-EC"/>
</dbReference>